<organism evidence="2 3">
    <name type="scientific">Symbiodinium pilosum</name>
    <name type="common">Dinoflagellate</name>
    <dbReference type="NCBI Taxonomy" id="2952"/>
    <lineage>
        <taxon>Eukaryota</taxon>
        <taxon>Sar</taxon>
        <taxon>Alveolata</taxon>
        <taxon>Dinophyceae</taxon>
        <taxon>Suessiales</taxon>
        <taxon>Symbiodiniaceae</taxon>
        <taxon>Symbiodinium</taxon>
    </lineage>
</organism>
<gene>
    <name evidence="2" type="primary">Spag6</name>
    <name evidence="2" type="ORF">SPIL2461_LOCUS10641</name>
</gene>
<accession>A0A812REW2</accession>
<protein>
    <submittedName>
        <fullName evidence="2">Spag6 protein</fullName>
    </submittedName>
</protein>
<name>A0A812REW2_SYMPI</name>
<proteinExistence type="predicted"/>
<evidence type="ECO:0000313" key="3">
    <source>
        <dbReference type="Proteomes" id="UP000649617"/>
    </source>
</evidence>
<feature type="region of interest" description="Disordered" evidence="1">
    <location>
        <begin position="84"/>
        <end position="122"/>
    </location>
</feature>
<dbReference type="Proteomes" id="UP000649617">
    <property type="component" value="Unassembled WGS sequence"/>
</dbReference>
<reference evidence="2" key="1">
    <citation type="submission" date="2021-02" db="EMBL/GenBank/DDBJ databases">
        <authorList>
            <person name="Dougan E. K."/>
            <person name="Rhodes N."/>
            <person name="Thang M."/>
            <person name="Chan C."/>
        </authorList>
    </citation>
    <scope>NUCLEOTIDE SEQUENCE</scope>
</reference>
<sequence length="232" mass="25289">MMADIEGEGAVDLSLSSFIGAAKPDLKPTQLTVVEEKLGKVGVRNVEELAHALRGRNERSLNNRLRAVGEKCFTSETLSALRQRVREDPSLKRPRRQAGAANGTHADRGVLGSSLKSTGNGGVLAMPTSKEGMRQALEELGLEVSRCQVREMRALLLEARRLAGLQRPDLAAEVRGRLGRNPERTASSEKLIRQLLEASFPDAIEPCAGTEFERSRSDDEDLACFFGYVSGM</sequence>
<evidence type="ECO:0000256" key="1">
    <source>
        <dbReference type="SAM" id="MobiDB-lite"/>
    </source>
</evidence>
<comment type="caution">
    <text evidence="2">The sequence shown here is derived from an EMBL/GenBank/DDBJ whole genome shotgun (WGS) entry which is preliminary data.</text>
</comment>
<dbReference type="EMBL" id="CAJNIZ010020080">
    <property type="protein sequence ID" value="CAE7436006.1"/>
    <property type="molecule type" value="Genomic_DNA"/>
</dbReference>
<evidence type="ECO:0000313" key="2">
    <source>
        <dbReference type="EMBL" id="CAE7436006.1"/>
    </source>
</evidence>
<dbReference type="AlphaFoldDB" id="A0A812REW2"/>
<dbReference type="OrthoDB" id="418267at2759"/>
<keyword evidence="3" id="KW-1185">Reference proteome</keyword>